<keyword evidence="1" id="KW-0812">Transmembrane</keyword>
<dbReference type="eggNOG" id="COG0741">
    <property type="taxonomic scope" value="Bacteria"/>
</dbReference>
<evidence type="ECO:0000259" key="2">
    <source>
        <dbReference type="Pfam" id="PF01464"/>
    </source>
</evidence>
<dbReference type="STRING" id="546271.Selsp_1097"/>
<evidence type="ECO:0000313" key="3">
    <source>
        <dbReference type="EMBL" id="EEX77446.1"/>
    </source>
</evidence>
<comment type="caution">
    <text evidence="3">The sequence shown here is derived from an EMBL/GenBank/DDBJ whole genome shotgun (WGS) entry which is preliminary data.</text>
</comment>
<gene>
    <name evidence="3" type="ORF">SELSPUOL_01149</name>
</gene>
<accession>C9LUL3</accession>
<dbReference type="Pfam" id="PF01464">
    <property type="entry name" value="SLT"/>
    <property type="match status" value="1"/>
</dbReference>
<name>C9LUL3_SELS3</name>
<dbReference type="Gene3D" id="1.10.530.10">
    <property type="match status" value="1"/>
</dbReference>
<dbReference type="PANTHER" id="PTHR37423:SF2">
    <property type="entry name" value="MEMBRANE-BOUND LYTIC MUREIN TRANSGLYCOSYLASE C"/>
    <property type="match status" value="1"/>
</dbReference>
<dbReference type="PANTHER" id="PTHR37423">
    <property type="entry name" value="SOLUBLE LYTIC MUREIN TRANSGLYCOSYLASE-RELATED"/>
    <property type="match status" value="1"/>
</dbReference>
<evidence type="ECO:0000313" key="4">
    <source>
        <dbReference type="Proteomes" id="UP000003505"/>
    </source>
</evidence>
<protein>
    <submittedName>
        <fullName evidence="3">Transglycosylase SLT domain protein</fullName>
    </submittedName>
</protein>
<dbReference type="Proteomes" id="UP000003505">
    <property type="component" value="Unassembled WGS sequence"/>
</dbReference>
<feature type="domain" description="Transglycosylase SLT" evidence="2">
    <location>
        <begin position="80"/>
        <end position="190"/>
    </location>
</feature>
<reference evidence="3 4" key="1">
    <citation type="submission" date="2009-09" db="EMBL/GenBank/DDBJ databases">
        <authorList>
            <person name="Weinstock G."/>
            <person name="Sodergren E."/>
            <person name="Clifton S."/>
            <person name="Fulton L."/>
            <person name="Fulton B."/>
            <person name="Courtney L."/>
            <person name="Fronick C."/>
            <person name="Harrison M."/>
            <person name="Strong C."/>
            <person name="Farmer C."/>
            <person name="Delahaunty K."/>
            <person name="Markovic C."/>
            <person name="Hall O."/>
            <person name="Minx P."/>
            <person name="Tomlinson C."/>
            <person name="Mitreva M."/>
            <person name="Nelson J."/>
            <person name="Hou S."/>
            <person name="Wollam A."/>
            <person name="Pepin K.H."/>
            <person name="Johnson M."/>
            <person name="Bhonagiri V."/>
            <person name="Nash W.E."/>
            <person name="Warren W."/>
            <person name="Chinwalla A."/>
            <person name="Mardis E.R."/>
            <person name="Wilson R.K."/>
        </authorList>
    </citation>
    <scope>NUCLEOTIDE SEQUENCE [LARGE SCALE GENOMIC DNA]</scope>
    <source>
        <strain evidence="4">ATCC 35185 / DSM 20758 / VPI D19B-28</strain>
    </source>
</reference>
<dbReference type="InterPro" id="IPR023346">
    <property type="entry name" value="Lysozyme-like_dom_sf"/>
</dbReference>
<sequence length="228" mass="26434">MGKAVGALICAARREEGACMAEDNDFYRRVRQRRQETNRRFAAFFLGVVILCMAFSFFFAMQSESMQRQYIYPYPYRSVVEHYAAKYKVDSSLVAGMILSESKFQSGAKSHRGAVGLMQLMPETALWISEQIDDQEYNPGELHEPQKNIEYGTWYIASLEKEFEGNDVLALAAYNAGRGNVHDWMEENHWGMDFREVSAIPYEETRAYVMSVLKNRQKYLELYGDRED</sequence>
<evidence type="ECO:0000256" key="1">
    <source>
        <dbReference type="SAM" id="Phobius"/>
    </source>
</evidence>
<dbReference type="AlphaFoldDB" id="C9LUL3"/>
<keyword evidence="1" id="KW-0472">Membrane</keyword>
<keyword evidence="1" id="KW-1133">Transmembrane helix</keyword>
<dbReference type="CDD" id="cd16896">
    <property type="entry name" value="LT_Slt70-like"/>
    <property type="match status" value="1"/>
</dbReference>
<proteinExistence type="predicted"/>
<dbReference type="SUPFAM" id="SSF53955">
    <property type="entry name" value="Lysozyme-like"/>
    <property type="match status" value="1"/>
</dbReference>
<dbReference type="InterPro" id="IPR008258">
    <property type="entry name" value="Transglycosylase_SLT_dom_1"/>
</dbReference>
<organism evidence="3 4">
    <name type="scientific">Selenomonas sputigena (strain ATCC 35185 / DSM 20758 / CCUG 44933 / VPI D19B-28)</name>
    <dbReference type="NCBI Taxonomy" id="546271"/>
    <lineage>
        <taxon>Bacteria</taxon>
        <taxon>Bacillati</taxon>
        <taxon>Bacillota</taxon>
        <taxon>Negativicutes</taxon>
        <taxon>Selenomonadales</taxon>
        <taxon>Selenomonadaceae</taxon>
        <taxon>Selenomonas</taxon>
    </lineage>
</organism>
<dbReference type="EMBL" id="ACKP02000016">
    <property type="protein sequence ID" value="EEX77446.1"/>
    <property type="molecule type" value="Genomic_DNA"/>
</dbReference>
<feature type="transmembrane region" description="Helical" evidence="1">
    <location>
        <begin position="41"/>
        <end position="61"/>
    </location>
</feature>